<dbReference type="SMART" id="SM00530">
    <property type="entry name" value="HTH_XRE"/>
    <property type="match status" value="1"/>
</dbReference>
<name>A0ABW8IC98_9BACI</name>
<dbReference type="PROSITE" id="PS50943">
    <property type="entry name" value="HTH_CROC1"/>
    <property type="match status" value="1"/>
</dbReference>
<dbReference type="RefSeq" id="WP_404319118.1">
    <property type="nucleotide sequence ID" value="NZ_JAUIYO010000022.1"/>
</dbReference>
<evidence type="ECO:0000313" key="5">
    <source>
        <dbReference type="EMBL" id="MFK2827132.1"/>
    </source>
</evidence>
<gene>
    <name evidence="5" type="ORF">QYG89_15965</name>
</gene>
<dbReference type="PANTHER" id="PTHR46797">
    <property type="entry name" value="HTH-TYPE TRANSCRIPTIONAL REGULATOR"/>
    <property type="match status" value="1"/>
</dbReference>
<reference evidence="5 6" key="1">
    <citation type="submission" date="2023-07" db="EMBL/GenBank/DDBJ databases">
        <title>Bacillus lucianemedeirus sp. nov, a new species isolated from an immunobiological production facility.</title>
        <authorList>
            <person name="Costa L.V."/>
            <person name="Miranda R.V.S.L."/>
            <person name="Brandao M.L.L."/>
            <person name="Reis C.M.F."/>
            <person name="Frazao A.M."/>
            <person name="Cruz F.V."/>
            <person name="Baio P.V.P."/>
            <person name="Veras J.F.C."/>
            <person name="Ramos J.N."/>
            <person name="Vieira V."/>
        </authorList>
    </citation>
    <scope>NUCLEOTIDE SEQUENCE [LARGE SCALE GENOMIC DNA]</scope>
    <source>
        <strain evidence="5 6">B190/17</strain>
    </source>
</reference>
<accession>A0ABW8IC98</accession>
<organism evidence="5 6">
    <name type="scientific">Bacillus lumedeiriae</name>
    <dbReference type="NCBI Taxonomy" id="3058829"/>
    <lineage>
        <taxon>Bacteria</taxon>
        <taxon>Bacillati</taxon>
        <taxon>Bacillota</taxon>
        <taxon>Bacilli</taxon>
        <taxon>Bacillales</taxon>
        <taxon>Bacillaceae</taxon>
        <taxon>Bacillus</taxon>
    </lineage>
</organism>
<evidence type="ECO:0000259" key="4">
    <source>
        <dbReference type="PROSITE" id="PS50943"/>
    </source>
</evidence>
<keyword evidence="1" id="KW-0805">Transcription regulation</keyword>
<dbReference type="PANTHER" id="PTHR46797:SF23">
    <property type="entry name" value="HTH-TYPE TRANSCRIPTIONAL REGULATOR SUTR"/>
    <property type="match status" value="1"/>
</dbReference>
<keyword evidence="3" id="KW-0804">Transcription</keyword>
<dbReference type="CDD" id="cd00093">
    <property type="entry name" value="HTH_XRE"/>
    <property type="match status" value="1"/>
</dbReference>
<proteinExistence type="predicted"/>
<evidence type="ECO:0000256" key="1">
    <source>
        <dbReference type="ARBA" id="ARBA00023015"/>
    </source>
</evidence>
<keyword evidence="6" id="KW-1185">Reference proteome</keyword>
<dbReference type="EMBL" id="JAUIYO010000022">
    <property type="protein sequence ID" value="MFK2827132.1"/>
    <property type="molecule type" value="Genomic_DNA"/>
</dbReference>
<protein>
    <submittedName>
        <fullName evidence="5">Helix-turn-helix transcriptional regulator</fullName>
    </submittedName>
</protein>
<dbReference type="InterPro" id="IPR001387">
    <property type="entry name" value="Cro/C1-type_HTH"/>
</dbReference>
<evidence type="ECO:0000313" key="6">
    <source>
        <dbReference type="Proteomes" id="UP001619911"/>
    </source>
</evidence>
<dbReference type="Proteomes" id="UP001619911">
    <property type="component" value="Unassembled WGS sequence"/>
</dbReference>
<comment type="caution">
    <text evidence="5">The sequence shown here is derived from an EMBL/GenBank/DDBJ whole genome shotgun (WGS) entry which is preliminary data.</text>
</comment>
<dbReference type="SUPFAM" id="SSF47413">
    <property type="entry name" value="lambda repressor-like DNA-binding domains"/>
    <property type="match status" value="1"/>
</dbReference>
<sequence length="77" mass="8864">MTNEINIRLLFGQVVRKIRMANNISQEELGYLCGLHRTYISDIERGIRNVSLENIEKIANALNVAPKDLLDFTFIED</sequence>
<evidence type="ECO:0000256" key="2">
    <source>
        <dbReference type="ARBA" id="ARBA00023125"/>
    </source>
</evidence>
<dbReference type="Gene3D" id="1.10.260.40">
    <property type="entry name" value="lambda repressor-like DNA-binding domains"/>
    <property type="match status" value="1"/>
</dbReference>
<dbReference type="InterPro" id="IPR050807">
    <property type="entry name" value="TransReg_Diox_bact_type"/>
</dbReference>
<evidence type="ECO:0000256" key="3">
    <source>
        <dbReference type="ARBA" id="ARBA00023163"/>
    </source>
</evidence>
<dbReference type="InterPro" id="IPR010982">
    <property type="entry name" value="Lambda_DNA-bd_dom_sf"/>
</dbReference>
<keyword evidence="2" id="KW-0238">DNA-binding</keyword>
<feature type="domain" description="HTH cro/C1-type" evidence="4">
    <location>
        <begin position="15"/>
        <end position="69"/>
    </location>
</feature>
<dbReference type="Pfam" id="PF01381">
    <property type="entry name" value="HTH_3"/>
    <property type="match status" value="1"/>
</dbReference>